<evidence type="ECO:0000259" key="1">
    <source>
        <dbReference type="Pfam" id="PF01156"/>
    </source>
</evidence>
<gene>
    <name evidence="2" type="ORF">Satyrvirus15_9</name>
</gene>
<dbReference type="Gene3D" id="3.90.245.10">
    <property type="entry name" value="Ribonucleoside hydrolase-like"/>
    <property type="match status" value="1"/>
</dbReference>
<feature type="domain" description="Inosine/uridine-preferring nucleoside hydrolase" evidence="1">
    <location>
        <begin position="7"/>
        <end position="292"/>
    </location>
</feature>
<name>A0A3G5ADZ4_9VIRU</name>
<proteinExistence type="predicted"/>
<dbReference type="InterPro" id="IPR001910">
    <property type="entry name" value="Inosine/uridine_hydrolase_dom"/>
</dbReference>
<dbReference type="GO" id="GO:0016799">
    <property type="term" value="F:hydrolase activity, hydrolyzing N-glycosyl compounds"/>
    <property type="evidence" value="ECO:0007669"/>
    <property type="project" value="InterPro"/>
</dbReference>
<reference evidence="2" key="1">
    <citation type="submission" date="2018-10" db="EMBL/GenBank/DDBJ databases">
        <title>Hidden diversity of soil giant viruses.</title>
        <authorList>
            <person name="Schulz F."/>
            <person name="Alteio L."/>
            <person name="Goudeau D."/>
            <person name="Ryan E.M."/>
            <person name="Malmstrom R.R."/>
            <person name="Blanchard J."/>
            <person name="Woyke T."/>
        </authorList>
    </citation>
    <scope>NUCLEOTIDE SEQUENCE</scope>
    <source>
        <strain evidence="2">SAV1</strain>
    </source>
</reference>
<dbReference type="Pfam" id="PF01156">
    <property type="entry name" value="IU_nuc_hydro"/>
    <property type="match status" value="1"/>
</dbReference>
<dbReference type="InterPro" id="IPR036452">
    <property type="entry name" value="Ribo_hydro-like"/>
</dbReference>
<protein>
    <submittedName>
        <fullName evidence="2">Nucleoside hydrolase</fullName>
    </submittedName>
</protein>
<keyword evidence="2" id="KW-0378">Hydrolase</keyword>
<sequence length="359" mass="41368">MDLVLITDPGSVDPDDILTLFLLTQLNINIKAVVATHHYPTIRAKVTKLILTKLGRPDIPVYVGNGVEYSEIFDKNLRNKFLSENEKFPNLFGLPAGVHLENEYGWFPNFMKPYYKYFSKEIDEMKIETNYPEFINNLLSDYNPKNKLTIVCIAPMHDLLCIDEKLYPNMDLYAMGGGFFKSGGKNLVIEKIGYNWGICPGTTNQVLQILDRQKVQMTLISSGFVRNHKINLPLNIYHKWINMANSGHLQIPPITKAFFEDWLNCNEGNLLTSHKNLCDPITLLLAVTKEFKFLTVQTTINMQYLPEFEDYLSIVKDKQMIEMHSDNYGNTKLVYDINENLVCEMIKMIEMVLFPNICI</sequence>
<accession>A0A3G5ADZ4</accession>
<dbReference type="EMBL" id="MK072451">
    <property type="protein sequence ID" value="AYV85412.1"/>
    <property type="molecule type" value="Genomic_DNA"/>
</dbReference>
<organism evidence="2">
    <name type="scientific">Satyrvirus sp</name>
    <dbReference type="NCBI Taxonomy" id="2487771"/>
    <lineage>
        <taxon>Viruses</taxon>
        <taxon>Varidnaviria</taxon>
        <taxon>Bamfordvirae</taxon>
        <taxon>Nucleocytoviricota</taxon>
        <taxon>Megaviricetes</taxon>
        <taxon>Imitervirales</taxon>
        <taxon>Mimiviridae</taxon>
        <taxon>Megamimivirinae</taxon>
    </lineage>
</organism>
<evidence type="ECO:0000313" key="2">
    <source>
        <dbReference type="EMBL" id="AYV85412.1"/>
    </source>
</evidence>
<dbReference type="SUPFAM" id="SSF53590">
    <property type="entry name" value="Nucleoside hydrolase"/>
    <property type="match status" value="1"/>
</dbReference>